<evidence type="ECO:0000256" key="8">
    <source>
        <dbReference type="HAMAP-Rule" id="MF_00181"/>
    </source>
</evidence>
<evidence type="ECO:0000256" key="9">
    <source>
        <dbReference type="SAM" id="Coils"/>
    </source>
</evidence>
<dbReference type="InterPro" id="IPR011356">
    <property type="entry name" value="Leucine_aapep/pepB"/>
</dbReference>
<comment type="catalytic activity">
    <reaction evidence="2 8">
        <text>Release of an N-terminal amino acid, preferentially leucine, but not glutamic or aspartic acids.</text>
        <dbReference type="EC" id="3.4.11.10"/>
    </reaction>
</comment>
<reference evidence="11 12" key="1">
    <citation type="submission" date="2020-05" db="EMBL/GenBank/DDBJ databases">
        <title>Complete genome sequencing of Campylobacter and Arcobacter type strains.</title>
        <authorList>
            <person name="Miller W.G."/>
            <person name="Yee E."/>
        </authorList>
    </citation>
    <scope>NUCLEOTIDE SEQUENCE [LARGE SCALE GENOMIC DNA]</scope>
    <source>
        <strain evidence="11 12">LMG 26156</strain>
    </source>
</reference>
<dbReference type="RefSeq" id="WP_128357748.1">
    <property type="nucleotide sequence ID" value="NZ_CP053840.1"/>
</dbReference>
<dbReference type="Gene3D" id="3.40.220.10">
    <property type="entry name" value="Leucine Aminopeptidase, subunit E, domain 1"/>
    <property type="match status" value="1"/>
</dbReference>
<dbReference type="InterPro" id="IPR043472">
    <property type="entry name" value="Macro_dom-like"/>
</dbReference>
<feature type="coiled-coil region" evidence="9">
    <location>
        <begin position="127"/>
        <end position="154"/>
    </location>
</feature>
<keyword evidence="8" id="KW-0479">Metal-binding</keyword>
<dbReference type="EC" id="3.4.11.10" evidence="8"/>
<dbReference type="CDD" id="cd00433">
    <property type="entry name" value="Peptidase_M17"/>
    <property type="match status" value="1"/>
</dbReference>
<evidence type="ECO:0000259" key="10">
    <source>
        <dbReference type="PROSITE" id="PS00631"/>
    </source>
</evidence>
<dbReference type="KEGG" id="avp:AVENP_0524"/>
<dbReference type="InterPro" id="IPR023042">
    <property type="entry name" value="Peptidase_M17_leu_NH2_pept"/>
</dbReference>
<dbReference type="NCBIfam" id="NF002081">
    <property type="entry name" value="PRK00913.3-3"/>
    <property type="match status" value="1"/>
</dbReference>
<protein>
    <recommendedName>
        <fullName evidence="8">Probable cytosol aminopeptidase</fullName>
        <ecNumber evidence="8">3.4.11.1</ecNumber>
    </recommendedName>
    <alternativeName>
        <fullName evidence="8">Leucine aminopeptidase</fullName>
        <shortName evidence="8">LAP</shortName>
        <ecNumber evidence="8">3.4.11.10</ecNumber>
    </alternativeName>
    <alternativeName>
        <fullName evidence="8">Leucyl aminopeptidase</fullName>
    </alternativeName>
</protein>
<evidence type="ECO:0000256" key="7">
    <source>
        <dbReference type="ARBA" id="ARBA00023211"/>
    </source>
</evidence>
<sequence length="479" mass="53445">MNITLNKKNINKKDSSVEIIILNKIKDLTQKEQELLNNINFHKKSFNTHFDIKNSKLYVSCLKLKDENIKTAICTAINFLKKIKKQNIKIDIIQNKKELEIQTIVEGLVLGNYEFLRYKSASNEEKIKDIEININSSSKTKEELEENLKKALIICNSVNYTKDIVNSSPEDYYPQIMADDALKIVQNNKNIECKIFGEDYLKEKSMNAMLSVGIASPHESKLIHLTYKTKNPIAKIVLVGKGVTYDTGGMSLKRDGGMVSMKCDKAGGATILGVLEALSTLNLPFEVHGIIGAVENMIGGDAYKPGDVLKASNGKTIEVTNTDAEGRLVLADCLHYAQENIEEFDYIFDLATLTGASIGAFGGYTTAVMGYSEKLKKKILKASQKSGELVGFLPFNDYLEKLLESQIADFVNTSANKNGAAITASLFLSKFIKNKNKKKWLHFDIAGPSYRKEVWAYHSYGATGVAVRLLLKFMEDLKK</sequence>
<comment type="similarity">
    <text evidence="3 8">Belongs to the peptidase M17 family.</text>
</comment>
<evidence type="ECO:0000313" key="11">
    <source>
        <dbReference type="EMBL" id="QKF66098.1"/>
    </source>
</evidence>
<dbReference type="Gene3D" id="3.40.630.10">
    <property type="entry name" value="Zn peptidases"/>
    <property type="match status" value="1"/>
</dbReference>
<evidence type="ECO:0000256" key="2">
    <source>
        <dbReference type="ARBA" id="ARBA00000967"/>
    </source>
</evidence>
<feature type="binding site" evidence="8">
    <location>
        <position position="241"/>
    </location>
    <ligand>
        <name>Mn(2+)</name>
        <dbReference type="ChEBI" id="CHEBI:29035"/>
        <label>2</label>
    </ligand>
</feature>
<comment type="cofactor">
    <cofactor evidence="8">
        <name>Mn(2+)</name>
        <dbReference type="ChEBI" id="CHEBI:29035"/>
    </cofactor>
    <text evidence="8">Binds 2 manganese ions per subunit.</text>
</comment>
<dbReference type="Pfam" id="PF00883">
    <property type="entry name" value="Peptidase_M17"/>
    <property type="match status" value="1"/>
</dbReference>
<keyword evidence="7 8" id="KW-0464">Manganese</keyword>
<keyword evidence="8" id="KW-0963">Cytoplasm</keyword>
<comment type="subcellular location">
    <subcellularLocation>
        <location evidence="8">Cytoplasm</location>
    </subcellularLocation>
</comment>
<accession>A0AAE7E2G6</accession>
<evidence type="ECO:0000256" key="4">
    <source>
        <dbReference type="ARBA" id="ARBA00022438"/>
    </source>
</evidence>
<evidence type="ECO:0000256" key="3">
    <source>
        <dbReference type="ARBA" id="ARBA00009528"/>
    </source>
</evidence>
<keyword evidence="4 8" id="KW-0031">Aminopeptidase</keyword>
<dbReference type="HAMAP" id="MF_00181">
    <property type="entry name" value="Cytosol_peptidase_M17"/>
    <property type="match status" value="1"/>
</dbReference>
<dbReference type="EC" id="3.4.11.1" evidence="8"/>
<dbReference type="GO" id="GO:0005737">
    <property type="term" value="C:cytoplasm"/>
    <property type="evidence" value="ECO:0007669"/>
    <property type="project" value="UniProtKB-SubCell"/>
</dbReference>
<keyword evidence="6 8" id="KW-0378">Hydrolase</keyword>
<organism evidence="11 12">
    <name type="scientific">Arcobacter venerupis</name>
    <dbReference type="NCBI Taxonomy" id="1054033"/>
    <lineage>
        <taxon>Bacteria</taxon>
        <taxon>Pseudomonadati</taxon>
        <taxon>Campylobacterota</taxon>
        <taxon>Epsilonproteobacteria</taxon>
        <taxon>Campylobacterales</taxon>
        <taxon>Arcobacteraceae</taxon>
        <taxon>Arcobacter</taxon>
    </lineage>
</organism>
<feature type="binding site" evidence="8">
    <location>
        <position position="325"/>
    </location>
    <ligand>
        <name>Mn(2+)</name>
        <dbReference type="ChEBI" id="CHEBI:29035"/>
        <label>1</label>
    </ligand>
</feature>
<dbReference type="GO" id="GO:0070006">
    <property type="term" value="F:metalloaminopeptidase activity"/>
    <property type="evidence" value="ECO:0007669"/>
    <property type="project" value="InterPro"/>
</dbReference>
<dbReference type="SUPFAM" id="SSF53187">
    <property type="entry name" value="Zn-dependent exopeptidases"/>
    <property type="match status" value="1"/>
</dbReference>
<dbReference type="PRINTS" id="PR00481">
    <property type="entry name" value="LAMNOPPTDASE"/>
</dbReference>
<dbReference type="InterPro" id="IPR000819">
    <property type="entry name" value="Peptidase_M17_C"/>
</dbReference>
<dbReference type="PANTHER" id="PTHR11963:SF23">
    <property type="entry name" value="CYTOSOL AMINOPEPTIDASE"/>
    <property type="match status" value="1"/>
</dbReference>
<comment type="function">
    <text evidence="8">Presumably involved in the processing and regular turnover of intracellular proteins. Catalyzes the removal of unsubstituted N-terminal amino acids from various peptides.</text>
</comment>
<dbReference type="GO" id="GO:0030145">
    <property type="term" value="F:manganese ion binding"/>
    <property type="evidence" value="ECO:0007669"/>
    <property type="project" value="UniProtKB-UniRule"/>
</dbReference>
<dbReference type="Pfam" id="PF02789">
    <property type="entry name" value="Peptidase_M17_N"/>
    <property type="match status" value="1"/>
</dbReference>
<feature type="active site" evidence="8">
    <location>
        <position position="253"/>
    </location>
</feature>
<dbReference type="Proteomes" id="UP000503482">
    <property type="component" value="Chromosome"/>
</dbReference>
<evidence type="ECO:0000256" key="5">
    <source>
        <dbReference type="ARBA" id="ARBA00022670"/>
    </source>
</evidence>
<dbReference type="EMBL" id="CP053840">
    <property type="protein sequence ID" value="QKF66098.1"/>
    <property type="molecule type" value="Genomic_DNA"/>
</dbReference>
<dbReference type="AlphaFoldDB" id="A0AAE7E2G6"/>
<feature type="active site" evidence="8">
    <location>
        <position position="327"/>
    </location>
</feature>
<keyword evidence="9" id="KW-0175">Coiled coil</keyword>
<feature type="binding site" evidence="8">
    <location>
        <position position="325"/>
    </location>
    <ligand>
        <name>Mn(2+)</name>
        <dbReference type="ChEBI" id="CHEBI:29035"/>
        <label>2</label>
    </ligand>
</feature>
<dbReference type="PANTHER" id="PTHR11963">
    <property type="entry name" value="LEUCINE AMINOPEPTIDASE-RELATED"/>
    <property type="match status" value="1"/>
</dbReference>
<keyword evidence="5 8" id="KW-0645">Protease</keyword>
<evidence type="ECO:0000313" key="12">
    <source>
        <dbReference type="Proteomes" id="UP000503482"/>
    </source>
</evidence>
<dbReference type="InterPro" id="IPR008283">
    <property type="entry name" value="Peptidase_M17_N"/>
</dbReference>
<feature type="binding site" evidence="8">
    <location>
        <position position="246"/>
    </location>
    <ligand>
        <name>Mn(2+)</name>
        <dbReference type="ChEBI" id="CHEBI:29035"/>
        <label>2</label>
    </ligand>
</feature>
<proteinExistence type="inferred from homology"/>
<feature type="binding site" evidence="8">
    <location>
        <position position="246"/>
    </location>
    <ligand>
        <name>Mn(2+)</name>
        <dbReference type="ChEBI" id="CHEBI:29035"/>
        <label>1</label>
    </ligand>
</feature>
<gene>
    <name evidence="8" type="primary">pepA</name>
    <name evidence="11" type="ORF">AVENP_0524</name>
</gene>
<name>A0AAE7E2G6_9BACT</name>
<dbReference type="GO" id="GO:0006508">
    <property type="term" value="P:proteolysis"/>
    <property type="evidence" value="ECO:0007669"/>
    <property type="project" value="UniProtKB-KW"/>
</dbReference>
<dbReference type="PROSITE" id="PS00631">
    <property type="entry name" value="CYTOSOL_AP"/>
    <property type="match status" value="1"/>
</dbReference>
<comment type="catalytic activity">
    <reaction evidence="1 8">
        <text>Release of an N-terminal amino acid, Xaa-|-Yaa-, in which Xaa is preferably Leu, but may be other amino acids including Pro although not Arg or Lys, and Yaa may be Pro. Amino acid amides and methyl esters are also readily hydrolyzed, but rates on arylamides are exceedingly low.</text>
        <dbReference type="EC" id="3.4.11.1"/>
    </reaction>
</comment>
<feature type="binding site" evidence="8">
    <location>
        <position position="264"/>
    </location>
    <ligand>
        <name>Mn(2+)</name>
        <dbReference type="ChEBI" id="CHEBI:29035"/>
        <label>2</label>
    </ligand>
</feature>
<evidence type="ECO:0000256" key="1">
    <source>
        <dbReference type="ARBA" id="ARBA00000135"/>
    </source>
</evidence>
<keyword evidence="12" id="KW-1185">Reference proteome</keyword>
<feature type="binding site" evidence="8">
    <location>
        <position position="323"/>
    </location>
    <ligand>
        <name>Mn(2+)</name>
        <dbReference type="ChEBI" id="CHEBI:29035"/>
        <label>1</label>
    </ligand>
</feature>
<dbReference type="SUPFAM" id="SSF52949">
    <property type="entry name" value="Macro domain-like"/>
    <property type="match status" value="1"/>
</dbReference>
<feature type="domain" description="Cytosol aminopeptidase" evidence="10">
    <location>
        <begin position="321"/>
        <end position="328"/>
    </location>
</feature>
<evidence type="ECO:0000256" key="6">
    <source>
        <dbReference type="ARBA" id="ARBA00022801"/>
    </source>
</evidence>